<dbReference type="Proteomes" id="UP001569175">
    <property type="component" value="Unassembled WGS sequence"/>
</dbReference>
<dbReference type="Gene3D" id="1.25.40.10">
    <property type="entry name" value="Tetratricopeptide repeat domain"/>
    <property type="match status" value="1"/>
</dbReference>
<dbReference type="SUPFAM" id="SSF48452">
    <property type="entry name" value="TPR-like"/>
    <property type="match status" value="1"/>
</dbReference>
<dbReference type="InterPro" id="IPR011990">
    <property type="entry name" value="TPR-like_helical_dom_sf"/>
</dbReference>
<proteinExistence type="predicted"/>
<accession>A0ABV4KR92</accession>
<dbReference type="Pfam" id="PF14559">
    <property type="entry name" value="TPR_19"/>
    <property type="match status" value="1"/>
</dbReference>
<evidence type="ECO:0000313" key="1">
    <source>
        <dbReference type="EMBL" id="MEZ8054823.1"/>
    </source>
</evidence>
<protein>
    <submittedName>
        <fullName evidence="1">Type III secretion system chaperone VscY</fullName>
    </submittedName>
</protein>
<sequence>MLQAKDVELLLIHGALQVQYKKPKQAIMLLEALLEIEPQHKEARQTLAVACLDLGRYARSIELCESLLEANNSNEAGLWFCLSQARWKQDDVEGARRAHRCYIKSLNSEPNE</sequence>
<dbReference type="RefSeq" id="WP_017096449.1">
    <property type="nucleotide sequence ID" value="NZ_JBFRLE010000001.1"/>
</dbReference>
<evidence type="ECO:0000313" key="2">
    <source>
        <dbReference type="Proteomes" id="UP001569175"/>
    </source>
</evidence>
<name>A0ABV4KR92_9VIBR</name>
<keyword evidence="2" id="KW-1185">Reference proteome</keyword>
<dbReference type="EMBL" id="JBGOOL010000052">
    <property type="protein sequence ID" value="MEZ8054823.1"/>
    <property type="molecule type" value="Genomic_DNA"/>
</dbReference>
<reference evidence="1 2" key="1">
    <citation type="submission" date="2024-06" db="EMBL/GenBank/DDBJ databases">
        <authorList>
            <person name="Steensen K."/>
            <person name="Seneca J."/>
            <person name="Bartlau N."/>
            <person name="Yu A.X."/>
            <person name="Polz M.F."/>
        </authorList>
    </citation>
    <scope>NUCLEOTIDE SEQUENCE [LARGE SCALE GENOMIC DNA]</scope>
    <source>
        <strain evidence="1 2">1F9</strain>
    </source>
</reference>
<organism evidence="1 2">
    <name type="scientific">Vibrio atlanticus</name>
    <dbReference type="NCBI Taxonomy" id="693153"/>
    <lineage>
        <taxon>Bacteria</taxon>
        <taxon>Pseudomonadati</taxon>
        <taxon>Pseudomonadota</taxon>
        <taxon>Gammaproteobacteria</taxon>
        <taxon>Vibrionales</taxon>
        <taxon>Vibrionaceae</taxon>
        <taxon>Vibrio</taxon>
    </lineage>
</organism>
<comment type="caution">
    <text evidence="1">The sequence shown here is derived from an EMBL/GenBank/DDBJ whole genome shotgun (WGS) entry which is preliminary data.</text>
</comment>
<gene>
    <name evidence="1" type="primary">vscY</name>
    <name evidence="1" type="ORF">ACED57_16920</name>
</gene>